<name>A0AAV0F6R2_9ASTE</name>
<reference evidence="2" key="1">
    <citation type="submission" date="2022-07" db="EMBL/GenBank/DDBJ databases">
        <authorList>
            <person name="Macas J."/>
            <person name="Novak P."/>
            <person name="Neumann P."/>
        </authorList>
    </citation>
    <scope>NUCLEOTIDE SEQUENCE</scope>
</reference>
<evidence type="ECO:0000256" key="1">
    <source>
        <dbReference type="SAM" id="MobiDB-lite"/>
    </source>
</evidence>
<keyword evidence="3" id="KW-1185">Reference proteome</keyword>
<sequence length="173" mass="19812">MEFDQENIVRGCTPLCLATKLRKLDDDDTDDDEDDDDEGNPNNVSYLKDNKPSLDDVSYLRNDKPWLGVKLPGVRVYLLEDLVTKNFEVYDRLVGVSKMSLDFYEKNHPGESYKFDSLKYAESRPIGGIQYKIAFLAKNLRGEDGGPLETFEARVNILGQIRRKVIECNKLVK</sequence>
<dbReference type="AlphaFoldDB" id="A0AAV0F6R2"/>
<evidence type="ECO:0000313" key="2">
    <source>
        <dbReference type="EMBL" id="CAH9131126.1"/>
    </source>
</evidence>
<feature type="region of interest" description="Disordered" evidence="1">
    <location>
        <begin position="23"/>
        <end position="50"/>
    </location>
</feature>
<dbReference type="Proteomes" id="UP001152523">
    <property type="component" value="Unassembled WGS sequence"/>
</dbReference>
<organism evidence="2 3">
    <name type="scientific">Cuscuta epithymum</name>
    <dbReference type="NCBI Taxonomy" id="186058"/>
    <lineage>
        <taxon>Eukaryota</taxon>
        <taxon>Viridiplantae</taxon>
        <taxon>Streptophyta</taxon>
        <taxon>Embryophyta</taxon>
        <taxon>Tracheophyta</taxon>
        <taxon>Spermatophyta</taxon>
        <taxon>Magnoliopsida</taxon>
        <taxon>eudicotyledons</taxon>
        <taxon>Gunneridae</taxon>
        <taxon>Pentapetalae</taxon>
        <taxon>asterids</taxon>
        <taxon>lamiids</taxon>
        <taxon>Solanales</taxon>
        <taxon>Convolvulaceae</taxon>
        <taxon>Cuscuteae</taxon>
        <taxon>Cuscuta</taxon>
        <taxon>Cuscuta subgen. Cuscuta</taxon>
    </lineage>
</organism>
<proteinExistence type="predicted"/>
<comment type="caution">
    <text evidence="2">The sequence shown here is derived from an EMBL/GenBank/DDBJ whole genome shotgun (WGS) entry which is preliminary data.</text>
</comment>
<gene>
    <name evidence="2" type="ORF">CEPIT_LOCUS31171</name>
</gene>
<accession>A0AAV0F6R2</accession>
<dbReference type="EMBL" id="CAMAPF010000964">
    <property type="protein sequence ID" value="CAH9131126.1"/>
    <property type="molecule type" value="Genomic_DNA"/>
</dbReference>
<feature type="compositionally biased region" description="Acidic residues" evidence="1">
    <location>
        <begin position="26"/>
        <end position="39"/>
    </location>
</feature>
<evidence type="ECO:0000313" key="3">
    <source>
        <dbReference type="Proteomes" id="UP001152523"/>
    </source>
</evidence>
<protein>
    <submittedName>
        <fullName evidence="2">Uncharacterized protein</fullName>
    </submittedName>
</protein>